<evidence type="ECO:0000313" key="3">
    <source>
        <dbReference type="EMBL" id="TCO76508.1"/>
    </source>
</evidence>
<organism evidence="3 4">
    <name type="scientific">Marinisporobacter balticus</name>
    <dbReference type="NCBI Taxonomy" id="2018667"/>
    <lineage>
        <taxon>Bacteria</taxon>
        <taxon>Bacillati</taxon>
        <taxon>Bacillota</taxon>
        <taxon>Clostridia</taxon>
        <taxon>Peptostreptococcales</taxon>
        <taxon>Thermotaleaceae</taxon>
        <taxon>Marinisporobacter</taxon>
    </lineage>
</organism>
<dbReference type="InterPro" id="IPR024301">
    <property type="entry name" value="Amidase_6"/>
</dbReference>
<evidence type="ECO:0000256" key="1">
    <source>
        <dbReference type="SAM" id="Phobius"/>
    </source>
</evidence>
<feature type="transmembrane region" description="Helical" evidence="1">
    <location>
        <begin position="12"/>
        <end position="32"/>
    </location>
</feature>
<keyword evidence="4" id="KW-1185">Reference proteome</keyword>
<dbReference type="Pfam" id="PF12671">
    <property type="entry name" value="Amidase_6"/>
    <property type="match status" value="1"/>
</dbReference>
<keyword evidence="1" id="KW-0472">Membrane</keyword>
<sequence length="368" mass="42921">MVLFVTIKKKQLLFIILGIVIICALLISFWYYTPLVSTVFVEEKFSQEIQKIFNERSESILNKDMKSLGNLYEQSKKYGIWAYEHELKKMKYLHSWSDKQGIKFTDIDSKAMIKWVKDKGDLITINLMVCSEYKYHYENNPEKVNFFRIGTYHSLDIKEKGEGWVIVREWYTDPFADSMHIDEMKSEEIKEYVLSQSSRDFSNMIERRKNALAYADEYCGGAGDKKYTYNKKYKNYNPQGGDCANFASQILYEGGKFRKNHSWNYGKGATKAWVNAHGFKDYMVYSGRASVVAHGTYDKIYKAAYKLSPGDFVAYEKKGKVTHISVVTGADSKGYTLVNSHNTDRYRVPWDLGWNDKGVKFWLVHVHF</sequence>
<dbReference type="AlphaFoldDB" id="A0A4R2L1S6"/>
<comment type="caution">
    <text evidence="3">The sequence shown here is derived from an EMBL/GenBank/DDBJ whole genome shotgun (WGS) entry which is preliminary data.</text>
</comment>
<dbReference type="Proteomes" id="UP000294919">
    <property type="component" value="Unassembled WGS sequence"/>
</dbReference>
<evidence type="ECO:0000313" key="4">
    <source>
        <dbReference type="Proteomes" id="UP000294919"/>
    </source>
</evidence>
<gene>
    <name evidence="3" type="ORF">EV214_108111</name>
</gene>
<keyword evidence="1" id="KW-0812">Transmembrane</keyword>
<reference evidence="3 4" key="1">
    <citation type="submission" date="2019-03" db="EMBL/GenBank/DDBJ databases">
        <title>Genomic Encyclopedia of Type Strains, Phase IV (KMG-IV): sequencing the most valuable type-strain genomes for metagenomic binning, comparative biology and taxonomic classification.</title>
        <authorList>
            <person name="Goeker M."/>
        </authorList>
    </citation>
    <scope>NUCLEOTIDE SEQUENCE [LARGE SCALE GENOMIC DNA]</scope>
    <source>
        <strain evidence="3 4">DSM 102940</strain>
    </source>
</reference>
<keyword evidence="1" id="KW-1133">Transmembrane helix</keyword>
<proteinExistence type="predicted"/>
<name>A0A4R2L1S6_9FIRM</name>
<accession>A0A4R2L1S6</accession>
<dbReference type="PANTHER" id="PTHR40032:SF1">
    <property type="entry name" value="EXPORTED PROTEIN"/>
    <property type="match status" value="1"/>
</dbReference>
<dbReference type="PANTHER" id="PTHR40032">
    <property type="entry name" value="EXPORTED PROTEIN-RELATED"/>
    <property type="match status" value="1"/>
</dbReference>
<dbReference type="RefSeq" id="WP_165916298.1">
    <property type="nucleotide sequence ID" value="NZ_SLWV01000008.1"/>
</dbReference>
<dbReference type="EMBL" id="SLWV01000008">
    <property type="protein sequence ID" value="TCO76508.1"/>
    <property type="molecule type" value="Genomic_DNA"/>
</dbReference>
<protein>
    <submittedName>
        <fullName evidence="3">Putative amidase-like protein</fullName>
    </submittedName>
</protein>
<evidence type="ECO:0000259" key="2">
    <source>
        <dbReference type="Pfam" id="PF12671"/>
    </source>
</evidence>
<feature type="domain" description="Putative amidase" evidence="2">
    <location>
        <begin position="207"/>
        <end position="363"/>
    </location>
</feature>